<proteinExistence type="predicted"/>
<keyword evidence="2" id="KW-0812">Transmembrane</keyword>
<dbReference type="EMBL" id="JALLAZ020000561">
    <property type="protein sequence ID" value="KAL3792257.1"/>
    <property type="molecule type" value="Genomic_DNA"/>
</dbReference>
<keyword evidence="2" id="KW-1133">Transmembrane helix</keyword>
<accession>A0ABD3PWT0</accession>
<protein>
    <submittedName>
        <fullName evidence="3">Uncharacterized protein</fullName>
    </submittedName>
</protein>
<evidence type="ECO:0000256" key="2">
    <source>
        <dbReference type="SAM" id="Phobius"/>
    </source>
</evidence>
<feature type="transmembrane region" description="Helical" evidence="2">
    <location>
        <begin position="201"/>
        <end position="220"/>
    </location>
</feature>
<evidence type="ECO:0000313" key="4">
    <source>
        <dbReference type="Proteomes" id="UP001530315"/>
    </source>
</evidence>
<organism evidence="3 4">
    <name type="scientific">Stephanodiscus triporus</name>
    <dbReference type="NCBI Taxonomy" id="2934178"/>
    <lineage>
        <taxon>Eukaryota</taxon>
        <taxon>Sar</taxon>
        <taxon>Stramenopiles</taxon>
        <taxon>Ochrophyta</taxon>
        <taxon>Bacillariophyta</taxon>
        <taxon>Coscinodiscophyceae</taxon>
        <taxon>Thalassiosirophycidae</taxon>
        <taxon>Stephanodiscales</taxon>
        <taxon>Stephanodiscaceae</taxon>
        <taxon>Stephanodiscus</taxon>
    </lineage>
</organism>
<gene>
    <name evidence="3" type="ORF">ACHAW5_001083</name>
</gene>
<feature type="region of interest" description="Disordered" evidence="1">
    <location>
        <begin position="268"/>
        <end position="295"/>
    </location>
</feature>
<name>A0ABD3PWT0_9STRA</name>
<keyword evidence="2" id="KW-0472">Membrane</keyword>
<sequence>MTENIDEASRGDGINDIDSGRENSTATSANITDPVSAVEPAPFEGLDNNQTRMAATASENFTVPTSAVENSKCGVLPHGAYACIPALLSTIAWFVCLSKDGCGYARVTGPSVAEITNNPDIPFIDVGFKSYREPVFNPLDGEWINDYSTPCFEYNSDSVNKDGAWYFAYSTAFLGLLFGGGGAMFIWFSSCFVFERNIWRWAGYELLAATVLQSLTYTWFATSLCQSNDCRMESGARADLVATILWLTSTMCIFCRYPTVREKNVQQGRELETSNRDQSGAQAEVAAPERESEIV</sequence>
<dbReference type="Proteomes" id="UP001530315">
    <property type="component" value="Unassembled WGS sequence"/>
</dbReference>
<feature type="transmembrane region" description="Helical" evidence="2">
    <location>
        <begin position="164"/>
        <end position="189"/>
    </location>
</feature>
<keyword evidence="4" id="KW-1185">Reference proteome</keyword>
<dbReference type="AlphaFoldDB" id="A0ABD3PWT0"/>
<feature type="compositionally biased region" description="Polar residues" evidence="1">
    <location>
        <begin position="22"/>
        <end position="33"/>
    </location>
</feature>
<evidence type="ECO:0000256" key="1">
    <source>
        <dbReference type="SAM" id="MobiDB-lite"/>
    </source>
</evidence>
<feature type="region of interest" description="Disordered" evidence="1">
    <location>
        <begin position="1"/>
        <end position="43"/>
    </location>
</feature>
<evidence type="ECO:0000313" key="3">
    <source>
        <dbReference type="EMBL" id="KAL3792257.1"/>
    </source>
</evidence>
<reference evidence="3 4" key="1">
    <citation type="submission" date="2024-10" db="EMBL/GenBank/DDBJ databases">
        <title>Updated reference genomes for cyclostephanoid diatoms.</title>
        <authorList>
            <person name="Roberts W.R."/>
            <person name="Alverson A.J."/>
        </authorList>
    </citation>
    <scope>NUCLEOTIDE SEQUENCE [LARGE SCALE GENOMIC DNA]</scope>
    <source>
        <strain evidence="3 4">AJA276-08</strain>
    </source>
</reference>
<feature type="transmembrane region" description="Helical" evidence="2">
    <location>
        <begin position="240"/>
        <end position="259"/>
    </location>
</feature>
<comment type="caution">
    <text evidence="3">The sequence shown here is derived from an EMBL/GenBank/DDBJ whole genome shotgun (WGS) entry which is preliminary data.</text>
</comment>